<gene>
    <name evidence="1" type="ORF">BJG266_LOCUS32784</name>
    <name evidence="2" type="ORF">QVE165_LOCUS49909</name>
</gene>
<dbReference type="Proteomes" id="UP000663832">
    <property type="component" value="Unassembled WGS sequence"/>
</dbReference>
<proteinExistence type="predicted"/>
<name>A0A815EDN8_9BILA</name>
<keyword evidence="3" id="KW-1185">Reference proteome</keyword>
<dbReference type="Proteomes" id="UP000663877">
    <property type="component" value="Unassembled WGS sequence"/>
</dbReference>
<reference evidence="1" key="1">
    <citation type="submission" date="2021-02" db="EMBL/GenBank/DDBJ databases">
        <authorList>
            <person name="Nowell W R."/>
        </authorList>
    </citation>
    <scope>NUCLEOTIDE SEQUENCE</scope>
</reference>
<evidence type="ECO:0000313" key="1">
    <source>
        <dbReference type="EMBL" id="CAF1310436.1"/>
    </source>
</evidence>
<sequence>MSGEHKILRNDYVEIVAITKDKTWLIDQFNVTFIKDNQILCTISDKEQYCSSPEIRITRPSLTQIEISYATAGIYISIVPYQYQYNWFDISIRMPYDLIKQSNGLCVTVPTDSCEIENGIAQDNSINSLSRIICEVYLQASELARMKLNLSEDLEINNKALLACIHDYDTTNNKNFGASMVNMIVKDGIYKKLLNDFEFQSYTITSIDIVDNFVTDANIFIDTLIDTTTTTSTTISTTTATTSVSTTISTTTTTTSVSTTNATNLASSTVTSISTTASTCSLTIRSIHNVLIFQFFSFVTLFLLF</sequence>
<dbReference type="OrthoDB" id="10055636at2759"/>
<accession>A0A815EDN8</accession>
<evidence type="ECO:0000313" key="4">
    <source>
        <dbReference type="Proteomes" id="UP000663877"/>
    </source>
</evidence>
<evidence type="ECO:0000313" key="3">
    <source>
        <dbReference type="Proteomes" id="UP000663832"/>
    </source>
</evidence>
<evidence type="ECO:0000313" key="2">
    <source>
        <dbReference type="EMBL" id="CAF1580072.1"/>
    </source>
</evidence>
<comment type="caution">
    <text evidence="1">The sequence shown here is derived from an EMBL/GenBank/DDBJ whole genome shotgun (WGS) entry which is preliminary data.</text>
</comment>
<dbReference type="EMBL" id="CAJNOI010000575">
    <property type="protein sequence ID" value="CAF1310436.1"/>
    <property type="molecule type" value="Genomic_DNA"/>
</dbReference>
<dbReference type="EMBL" id="CAJNOM010000939">
    <property type="protein sequence ID" value="CAF1580072.1"/>
    <property type="molecule type" value="Genomic_DNA"/>
</dbReference>
<dbReference type="AlphaFoldDB" id="A0A815EDN8"/>
<organism evidence="1 4">
    <name type="scientific">Adineta steineri</name>
    <dbReference type="NCBI Taxonomy" id="433720"/>
    <lineage>
        <taxon>Eukaryota</taxon>
        <taxon>Metazoa</taxon>
        <taxon>Spiralia</taxon>
        <taxon>Gnathifera</taxon>
        <taxon>Rotifera</taxon>
        <taxon>Eurotatoria</taxon>
        <taxon>Bdelloidea</taxon>
        <taxon>Adinetida</taxon>
        <taxon>Adinetidae</taxon>
        <taxon>Adineta</taxon>
    </lineage>
</organism>
<protein>
    <submittedName>
        <fullName evidence="1">Uncharacterized protein</fullName>
    </submittedName>
</protein>